<protein>
    <submittedName>
        <fullName evidence="2">Uncharacterized protein</fullName>
    </submittedName>
</protein>
<comment type="caution">
    <text evidence="2">The sequence shown here is derived from an EMBL/GenBank/DDBJ whole genome shotgun (WGS) entry which is preliminary data.</text>
</comment>
<dbReference type="EMBL" id="BSUZ01000001">
    <property type="protein sequence ID" value="GMA85704.1"/>
    <property type="molecule type" value="Genomic_DNA"/>
</dbReference>
<reference evidence="3" key="1">
    <citation type="journal article" date="2019" name="Int. J. Syst. Evol. Microbiol.">
        <title>The Global Catalogue of Microorganisms (GCM) 10K type strain sequencing project: providing services to taxonomists for standard genome sequencing and annotation.</title>
        <authorList>
            <consortium name="The Broad Institute Genomics Platform"/>
            <consortium name="The Broad Institute Genome Sequencing Center for Infectious Disease"/>
            <person name="Wu L."/>
            <person name="Ma J."/>
        </authorList>
    </citation>
    <scope>NUCLEOTIDE SEQUENCE [LARGE SCALE GENOMIC DNA]</scope>
    <source>
        <strain evidence="3">NBRC 108730</strain>
    </source>
</reference>
<evidence type="ECO:0000313" key="2">
    <source>
        <dbReference type="EMBL" id="GMA85704.1"/>
    </source>
</evidence>
<accession>A0ABQ6JE62</accession>
<evidence type="ECO:0000313" key="3">
    <source>
        <dbReference type="Proteomes" id="UP001157017"/>
    </source>
</evidence>
<gene>
    <name evidence="2" type="ORF">GCM10025868_09540</name>
</gene>
<proteinExistence type="predicted"/>
<dbReference type="Proteomes" id="UP001157017">
    <property type="component" value="Unassembled WGS sequence"/>
</dbReference>
<feature type="compositionally biased region" description="Pro residues" evidence="1">
    <location>
        <begin position="105"/>
        <end position="116"/>
    </location>
</feature>
<evidence type="ECO:0000256" key="1">
    <source>
        <dbReference type="SAM" id="MobiDB-lite"/>
    </source>
</evidence>
<keyword evidence="3" id="KW-1185">Reference proteome</keyword>
<sequence>MTPASRTPCVSRSTGSSWSARSCSRCATTASAPSLRYWDEAEDVDDAAALALRLWGDHRAACGLPSWRVVGLEVLDRDTVHARGAGRPASPLVAAGVTPSSPTAPAEPSPGRPRAT</sequence>
<name>A0ABQ6JE62_9ACTN</name>
<feature type="region of interest" description="Disordered" evidence="1">
    <location>
        <begin position="82"/>
        <end position="116"/>
    </location>
</feature>
<organism evidence="2 3">
    <name type="scientific">Angustibacter aerolatus</name>
    <dbReference type="NCBI Taxonomy" id="1162965"/>
    <lineage>
        <taxon>Bacteria</taxon>
        <taxon>Bacillati</taxon>
        <taxon>Actinomycetota</taxon>
        <taxon>Actinomycetes</taxon>
        <taxon>Kineosporiales</taxon>
        <taxon>Kineosporiaceae</taxon>
    </lineage>
</organism>